<dbReference type="Pfam" id="PF07686">
    <property type="entry name" value="V-set"/>
    <property type="match status" value="1"/>
</dbReference>
<reference evidence="11" key="3">
    <citation type="submission" date="2025-09" db="UniProtKB">
        <authorList>
            <consortium name="Ensembl"/>
        </authorList>
    </citation>
    <scope>IDENTIFICATION</scope>
</reference>
<evidence type="ECO:0000256" key="9">
    <source>
        <dbReference type="SAM" id="SignalP"/>
    </source>
</evidence>
<dbReference type="GO" id="GO:0009617">
    <property type="term" value="P:response to bacterium"/>
    <property type="evidence" value="ECO:0007669"/>
    <property type="project" value="TreeGrafter"/>
</dbReference>
<dbReference type="InterPro" id="IPR013106">
    <property type="entry name" value="Ig_V-set"/>
</dbReference>
<keyword evidence="12" id="KW-1185">Reference proteome</keyword>
<dbReference type="Ensembl" id="ENSONIT00000056713.1">
    <property type="protein sequence ID" value="ENSONIP00000064633.1"/>
    <property type="gene ID" value="ENSONIG00000019882.2"/>
</dbReference>
<keyword evidence="8" id="KW-1133">Transmembrane helix</keyword>
<evidence type="ECO:0000256" key="7">
    <source>
        <dbReference type="ARBA" id="ARBA00023180"/>
    </source>
</evidence>
<reference evidence="11" key="2">
    <citation type="submission" date="2025-08" db="UniProtKB">
        <authorList>
            <consortium name="Ensembl"/>
        </authorList>
    </citation>
    <scope>IDENTIFICATION</scope>
</reference>
<evidence type="ECO:0000256" key="1">
    <source>
        <dbReference type="ARBA" id="ARBA00004236"/>
    </source>
</evidence>
<feature type="signal peptide" evidence="9">
    <location>
        <begin position="1"/>
        <end position="16"/>
    </location>
</feature>
<evidence type="ECO:0000313" key="12">
    <source>
        <dbReference type="Proteomes" id="UP000005207"/>
    </source>
</evidence>
<dbReference type="GeneID" id="102078017"/>
<dbReference type="GO" id="GO:0002376">
    <property type="term" value="P:immune system process"/>
    <property type="evidence" value="ECO:0007669"/>
    <property type="project" value="UniProtKB-KW"/>
</dbReference>
<keyword evidence="3 9" id="KW-0732">Signal</keyword>
<dbReference type="Proteomes" id="UP000005207">
    <property type="component" value="Linkage group LG2"/>
</dbReference>
<reference evidence="12" key="1">
    <citation type="submission" date="2012-01" db="EMBL/GenBank/DDBJ databases">
        <title>The Genome Sequence of Oreochromis niloticus (Nile Tilapia).</title>
        <authorList>
            <consortium name="Broad Institute Genome Assembly Team"/>
            <consortium name="Broad Institute Sequencing Platform"/>
            <person name="Di Palma F."/>
            <person name="Johnson J."/>
            <person name="Lander E.S."/>
            <person name="Lindblad-Toh K."/>
        </authorList>
    </citation>
    <scope>NUCLEOTIDE SEQUENCE [LARGE SCALE GENOMIC DNA]</scope>
</reference>
<dbReference type="SUPFAM" id="SSF48726">
    <property type="entry name" value="Immunoglobulin"/>
    <property type="match status" value="2"/>
</dbReference>
<evidence type="ECO:0000256" key="4">
    <source>
        <dbReference type="ARBA" id="ARBA00022859"/>
    </source>
</evidence>
<evidence type="ECO:0000259" key="10">
    <source>
        <dbReference type="PROSITE" id="PS50835"/>
    </source>
</evidence>
<keyword evidence="2" id="KW-1003">Cell membrane</keyword>
<dbReference type="InterPro" id="IPR052051">
    <property type="entry name" value="TCR_complex_component"/>
</dbReference>
<feature type="chain" id="PRO_5025366512" evidence="9">
    <location>
        <begin position="17"/>
        <end position="346"/>
    </location>
</feature>
<feature type="transmembrane region" description="Helical" evidence="8">
    <location>
        <begin position="253"/>
        <end position="274"/>
    </location>
</feature>
<dbReference type="AlphaFoldDB" id="A0A669DVT7"/>
<organism evidence="11 12">
    <name type="scientific">Oreochromis niloticus</name>
    <name type="common">Nile tilapia</name>
    <name type="synonym">Tilapia nilotica</name>
    <dbReference type="NCBI Taxonomy" id="8128"/>
    <lineage>
        <taxon>Eukaryota</taxon>
        <taxon>Metazoa</taxon>
        <taxon>Chordata</taxon>
        <taxon>Craniata</taxon>
        <taxon>Vertebrata</taxon>
        <taxon>Euteleostomi</taxon>
        <taxon>Actinopterygii</taxon>
        <taxon>Neopterygii</taxon>
        <taxon>Teleostei</taxon>
        <taxon>Neoteleostei</taxon>
        <taxon>Acanthomorphata</taxon>
        <taxon>Ovalentaria</taxon>
        <taxon>Cichlomorphae</taxon>
        <taxon>Cichliformes</taxon>
        <taxon>Cichlidae</taxon>
        <taxon>African cichlids</taxon>
        <taxon>Pseudocrenilabrinae</taxon>
        <taxon>Oreochromini</taxon>
        <taxon>Oreochromis</taxon>
    </lineage>
</organism>
<accession>A0A669DVT7</accession>
<keyword evidence="7" id="KW-0325">Glycoprotein</keyword>
<dbReference type="OrthoDB" id="8947657at2759"/>
<feature type="domain" description="Ig-like" evidence="10">
    <location>
        <begin position="26"/>
        <end position="103"/>
    </location>
</feature>
<dbReference type="GeneTree" id="ENSGT01030000234530"/>
<protein>
    <submittedName>
        <fullName evidence="11">Signal-regulatory protein beta-2</fullName>
    </submittedName>
</protein>
<dbReference type="SMART" id="SM00409">
    <property type="entry name" value="IG"/>
    <property type="match status" value="2"/>
</dbReference>
<dbReference type="RefSeq" id="XP_005465636.2">
    <property type="nucleotide sequence ID" value="XM_005465579.4"/>
</dbReference>
<dbReference type="InterPro" id="IPR003599">
    <property type="entry name" value="Ig_sub"/>
</dbReference>
<keyword evidence="4" id="KW-0391">Immunity</keyword>
<dbReference type="InParanoid" id="A0A669DVT7"/>
<keyword evidence="6" id="KW-1015">Disulfide bond</keyword>
<keyword evidence="5 8" id="KW-0472">Membrane</keyword>
<dbReference type="PANTHER" id="PTHR19433:SF133">
    <property type="entry name" value="IMMUNE-TYPE RECEPTOR 5 PRECURSOR-RELATED"/>
    <property type="match status" value="1"/>
</dbReference>
<dbReference type="KEGG" id="onl:102078017"/>
<proteinExistence type="predicted"/>
<evidence type="ECO:0000256" key="6">
    <source>
        <dbReference type="ARBA" id="ARBA00023157"/>
    </source>
</evidence>
<dbReference type="Gene3D" id="2.60.40.10">
    <property type="entry name" value="Immunoglobulins"/>
    <property type="match status" value="2"/>
</dbReference>
<dbReference type="PANTHER" id="PTHR19433">
    <property type="entry name" value="T-CELL RECEPTOR ALPHA CHAIN V REGION-RELATED"/>
    <property type="match status" value="1"/>
</dbReference>
<gene>
    <name evidence="11" type="primary">LOC102078017</name>
</gene>
<dbReference type="PROSITE" id="PS50835">
    <property type="entry name" value="IG_LIKE"/>
    <property type="match status" value="2"/>
</dbReference>
<evidence type="ECO:0000256" key="5">
    <source>
        <dbReference type="ARBA" id="ARBA00023136"/>
    </source>
</evidence>
<dbReference type="FunCoup" id="A0A669DVT7">
    <property type="interactions" value="10"/>
</dbReference>
<dbReference type="InterPro" id="IPR007110">
    <property type="entry name" value="Ig-like_dom"/>
</dbReference>
<evidence type="ECO:0000256" key="8">
    <source>
        <dbReference type="SAM" id="Phobius"/>
    </source>
</evidence>
<keyword evidence="8" id="KW-0812">Transmembrane</keyword>
<dbReference type="InterPro" id="IPR036179">
    <property type="entry name" value="Ig-like_dom_sf"/>
</dbReference>
<evidence type="ECO:0000256" key="3">
    <source>
        <dbReference type="ARBA" id="ARBA00022729"/>
    </source>
</evidence>
<comment type="subcellular location">
    <subcellularLocation>
        <location evidence="1">Cell membrane</location>
    </subcellularLocation>
</comment>
<sequence length="346" mass="38834">MMVLWMILLLLHHGNSLVPVKMVQLGEPATLKCDISKDISSKVYWYRQSVGDTLKLIMTLYRDREPVYDSASLKSRFSAKNANNFSKLTILETVQEDEGIYHCGMTAWHNLEWSGTYLLVKGNTERTSNYIVVQQPIESKPVCPGTTANLQCSVLSDSENKTCPGDDNVLWFRAGSNKSHPNILYTHENRTDKCEKRSDHQKRCVYRFSKNVSSTDAGTYYCAVATCGEILSGKGTTLDTQESSVWSQTASTVVFLLSAVMCISLFITAVLIYITKKNNSDHHKAPVLQKNINDQKTQEDFSRIKDTQMFSAVVFAVMKVDICTTKGVNAAEEQQIYTAVKAFGRD</sequence>
<dbReference type="GO" id="GO:0005886">
    <property type="term" value="C:plasma membrane"/>
    <property type="evidence" value="ECO:0007669"/>
    <property type="project" value="UniProtKB-SubCell"/>
</dbReference>
<evidence type="ECO:0000256" key="2">
    <source>
        <dbReference type="ARBA" id="ARBA00022475"/>
    </source>
</evidence>
<feature type="domain" description="Ig-like" evidence="10">
    <location>
        <begin position="128"/>
        <end position="244"/>
    </location>
</feature>
<dbReference type="InterPro" id="IPR013783">
    <property type="entry name" value="Ig-like_fold"/>
</dbReference>
<evidence type="ECO:0000313" key="11">
    <source>
        <dbReference type="Ensembl" id="ENSONIP00000064633.1"/>
    </source>
</evidence>
<name>A0A669DVT7_ORENI</name>
<dbReference type="CDD" id="cd00099">
    <property type="entry name" value="IgV"/>
    <property type="match status" value="1"/>
</dbReference>